<dbReference type="EMBL" id="PREZ01000005">
    <property type="protein sequence ID" value="PPA69490.1"/>
    <property type="molecule type" value="Genomic_DNA"/>
</dbReference>
<gene>
    <name evidence="1" type="ORF">C4B60_13125</name>
</gene>
<comment type="caution">
    <text evidence="1">The sequence shown here is derived from an EMBL/GenBank/DDBJ whole genome shotgun (WGS) entry which is preliminary data.</text>
</comment>
<protein>
    <recommendedName>
        <fullName evidence="3">Glycosyl transferase family 28 C-terminal domain-containing protein</fullName>
    </recommendedName>
</protein>
<sequence length="223" mass="25496">MKTIAYYISDYGLGHCTRSVAVIRELFNQSTTPLKIIICHSFGVQFLKESLNGLNISYREIQTDVGYVLKANSMDVDKKLLEKSYLKFMDSFSSKQNAEEEFLIANNVDLIISDISPLPFKPGRKLSIPTIGISNFTWYTAYHGLLDEEHLIQLKEAYTDMDYQFTLAGSADPDWSKGNKESFDFFSRLSDESEVERIRKEINPRSDKKVIFFGLGMKIDVPV</sequence>
<evidence type="ECO:0000313" key="1">
    <source>
        <dbReference type="EMBL" id="PPA69490.1"/>
    </source>
</evidence>
<evidence type="ECO:0008006" key="3">
    <source>
        <dbReference type="Google" id="ProtNLM"/>
    </source>
</evidence>
<dbReference type="InterPro" id="IPR053205">
    <property type="entry name" value="GHMP_kinase_L-arabinokinase"/>
</dbReference>
<name>A0A2S5G911_9BACL</name>
<dbReference type="PANTHER" id="PTHR38134:SF2">
    <property type="entry name" value="GALACTOKINASE"/>
    <property type="match status" value="1"/>
</dbReference>
<organism evidence="1 2">
    <name type="scientific">Jeotgalibacillus proteolyticus</name>
    <dbReference type="NCBI Taxonomy" id="2082395"/>
    <lineage>
        <taxon>Bacteria</taxon>
        <taxon>Bacillati</taxon>
        <taxon>Bacillota</taxon>
        <taxon>Bacilli</taxon>
        <taxon>Bacillales</taxon>
        <taxon>Caryophanaceae</taxon>
        <taxon>Jeotgalibacillus</taxon>
    </lineage>
</organism>
<accession>A0A2S5G911</accession>
<dbReference type="AlphaFoldDB" id="A0A2S5G911"/>
<evidence type="ECO:0000313" key="2">
    <source>
        <dbReference type="Proteomes" id="UP000239047"/>
    </source>
</evidence>
<proteinExistence type="predicted"/>
<reference evidence="1 2" key="1">
    <citation type="submission" date="2018-02" db="EMBL/GenBank/DDBJ databases">
        <title>Jeotgalibacillus proteolyticum sp. nov. a protease producing bacterium isolated from ocean sediments of Laizhou Bay.</title>
        <authorList>
            <person name="Li Y."/>
        </authorList>
    </citation>
    <scope>NUCLEOTIDE SEQUENCE [LARGE SCALE GENOMIC DNA]</scope>
    <source>
        <strain evidence="1 2">22-7</strain>
    </source>
</reference>
<dbReference type="PANTHER" id="PTHR38134">
    <property type="entry name" value="SLR1395 PROTEIN"/>
    <property type="match status" value="1"/>
</dbReference>
<dbReference type="Proteomes" id="UP000239047">
    <property type="component" value="Unassembled WGS sequence"/>
</dbReference>
<keyword evidence="2" id="KW-1185">Reference proteome</keyword>
<dbReference type="RefSeq" id="WP_104058483.1">
    <property type="nucleotide sequence ID" value="NZ_PREZ01000005.1"/>
</dbReference>